<feature type="transmembrane region" description="Helical" evidence="6">
    <location>
        <begin position="268"/>
        <end position="289"/>
    </location>
</feature>
<evidence type="ECO:0000259" key="7">
    <source>
        <dbReference type="PROSITE" id="PS50850"/>
    </source>
</evidence>
<feature type="transmembrane region" description="Helical" evidence="6">
    <location>
        <begin position="164"/>
        <end position="184"/>
    </location>
</feature>
<evidence type="ECO:0000256" key="1">
    <source>
        <dbReference type="ARBA" id="ARBA00004651"/>
    </source>
</evidence>
<dbReference type="GO" id="GO:0022857">
    <property type="term" value="F:transmembrane transporter activity"/>
    <property type="evidence" value="ECO:0007669"/>
    <property type="project" value="InterPro"/>
</dbReference>
<feature type="transmembrane region" description="Helical" evidence="6">
    <location>
        <begin position="45"/>
        <end position="64"/>
    </location>
</feature>
<evidence type="ECO:0000313" key="8">
    <source>
        <dbReference type="EMBL" id="QIH23865.1"/>
    </source>
</evidence>
<dbReference type="InterPro" id="IPR011701">
    <property type="entry name" value="MFS"/>
</dbReference>
<sequence length="391" mass="43504">MKKTKSIYTMDVILVMAASFLFMFSVMFVTPLINGYALSLGADSILAGIITGSMSIVSIFLRPIAGNLVDLYSKYCLSLIGGILILIGVSGYWLVNTSGLLILFRLINGTGFVLATICMTTWLAFLVPRRFVGEAMGFYGLMNALAMAVAPLIAINSYKVIGYRYSMMIASLAAVIMLIMIKFVKNHAIPQNKLSLKNIKHIRIIQKDTIPVALLMLFFSIPYFATQADLVEYVAMRKLSVSVGYFFLIYALSLLIIRIWLKRFFDTIAFGFWFWLSLIAMIIFLISMAFMKNNFIMLIAAVALSIGYGVIYSINQTTALLLSPLDQQGLASSTVYLGLDFGMASAPILGGIIASTIPHFYFYPIMLIMVPFVLVIYFIYRKKLNGAIQNH</sequence>
<feature type="domain" description="Major facilitator superfamily (MFS) profile" evidence="7">
    <location>
        <begin position="11"/>
        <end position="383"/>
    </location>
</feature>
<keyword evidence="2" id="KW-0813">Transport</keyword>
<protein>
    <submittedName>
        <fullName evidence="8">MFS transporter</fullName>
    </submittedName>
</protein>
<evidence type="ECO:0000256" key="4">
    <source>
        <dbReference type="ARBA" id="ARBA00022989"/>
    </source>
</evidence>
<dbReference type="GO" id="GO:0005886">
    <property type="term" value="C:plasma membrane"/>
    <property type="evidence" value="ECO:0007669"/>
    <property type="project" value="UniProtKB-SubCell"/>
</dbReference>
<comment type="subcellular location">
    <subcellularLocation>
        <location evidence="1">Cell membrane</location>
        <topology evidence="1">Multi-pass membrane protein</topology>
    </subcellularLocation>
</comment>
<dbReference type="Proteomes" id="UP000501676">
    <property type="component" value="Chromosome"/>
</dbReference>
<dbReference type="InterPro" id="IPR020846">
    <property type="entry name" value="MFS_dom"/>
</dbReference>
<dbReference type="SUPFAM" id="SSF103473">
    <property type="entry name" value="MFS general substrate transporter"/>
    <property type="match status" value="1"/>
</dbReference>
<dbReference type="InterPro" id="IPR036259">
    <property type="entry name" value="MFS_trans_sf"/>
</dbReference>
<dbReference type="Gene3D" id="1.20.1250.20">
    <property type="entry name" value="MFS general substrate transporter like domains"/>
    <property type="match status" value="1"/>
</dbReference>
<dbReference type="EMBL" id="CP049228">
    <property type="protein sequence ID" value="QIH23865.1"/>
    <property type="molecule type" value="Genomic_DNA"/>
</dbReference>
<feature type="transmembrane region" description="Helical" evidence="6">
    <location>
        <begin position="360"/>
        <end position="380"/>
    </location>
</feature>
<evidence type="ECO:0000256" key="3">
    <source>
        <dbReference type="ARBA" id="ARBA00022692"/>
    </source>
</evidence>
<keyword evidence="3 6" id="KW-0812">Transmembrane</keyword>
<dbReference type="Pfam" id="PF07690">
    <property type="entry name" value="MFS_1"/>
    <property type="match status" value="1"/>
</dbReference>
<name>A0A6G7B960_9LACO</name>
<feature type="transmembrane region" description="Helical" evidence="6">
    <location>
        <begin position="335"/>
        <end position="354"/>
    </location>
</feature>
<gene>
    <name evidence="8" type="ORF">G6Z83_03985</name>
</gene>
<feature type="transmembrane region" description="Helical" evidence="6">
    <location>
        <begin position="12"/>
        <end position="33"/>
    </location>
</feature>
<feature type="transmembrane region" description="Helical" evidence="6">
    <location>
        <begin position="138"/>
        <end position="158"/>
    </location>
</feature>
<feature type="transmembrane region" description="Helical" evidence="6">
    <location>
        <begin position="101"/>
        <end position="126"/>
    </location>
</feature>
<dbReference type="PANTHER" id="PTHR23531:SF1">
    <property type="entry name" value="QUINOLENE RESISTANCE PROTEIN NORA"/>
    <property type="match status" value="1"/>
</dbReference>
<dbReference type="InterPro" id="IPR052714">
    <property type="entry name" value="MFS_Exporter"/>
</dbReference>
<evidence type="ECO:0000256" key="5">
    <source>
        <dbReference type="ARBA" id="ARBA00023136"/>
    </source>
</evidence>
<dbReference type="RefSeq" id="WP_006736933.1">
    <property type="nucleotide sequence ID" value="NZ_CP049228.1"/>
</dbReference>
<feature type="transmembrane region" description="Helical" evidence="6">
    <location>
        <begin position="295"/>
        <end position="314"/>
    </location>
</feature>
<dbReference type="PROSITE" id="PS50850">
    <property type="entry name" value="MFS"/>
    <property type="match status" value="1"/>
</dbReference>
<feature type="transmembrane region" description="Helical" evidence="6">
    <location>
        <begin position="205"/>
        <end position="225"/>
    </location>
</feature>
<accession>A0A6G7B960</accession>
<keyword evidence="5 6" id="KW-0472">Membrane</keyword>
<feature type="transmembrane region" description="Helical" evidence="6">
    <location>
        <begin position="245"/>
        <end position="261"/>
    </location>
</feature>
<evidence type="ECO:0000256" key="2">
    <source>
        <dbReference type="ARBA" id="ARBA00022448"/>
    </source>
</evidence>
<evidence type="ECO:0000313" key="9">
    <source>
        <dbReference type="Proteomes" id="UP000501676"/>
    </source>
</evidence>
<evidence type="ECO:0000256" key="6">
    <source>
        <dbReference type="SAM" id="Phobius"/>
    </source>
</evidence>
<reference evidence="8 9" key="1">
    <citation type="submission" date="2020-02" db="EMBL/GenBank/DDBJ databases">
        <title>Complete genome sequences of six Lactobacillus iners strains isolated from the human vagina.</title>
        <authorList>
            <person name="France M.T."/>
            <person name="Rutt L."/>
            <person name="Narina S."/>
            <person name="Arbaugh S."/>
            <person name="Humphrys M.S."/>
            <person name="Ma B."/>
            <person name="Hayward M.R."/>
            <person name="Relman D."/>
            <person name="Kwon D.S."/>
            <person name="Ravel J."/>
        </authorList>
    </citation>
    <scope>NUCLEOTIDE SEQUENCE [LARGE SCALE GENOMIC DNA]</scope>
    <source>
        <strain evidence="8 9">C0210C1</strain>
    </source>
</reference>
<keyword evidence="4 6" id="KW-1133">Transmembrane helix</keyword>
<feature type="transmembrane region" description="Helical" evidence="6">
    <location>
        <begin position="76"/>
        <end position="95"/>
    </location>
</feature>
<proteinExistence type="predicted"/>
<organism evidence="8 9">
    <name type="scientific">Lactobacillus iners</name>
    <dbReference type="NCBI Taxonomy" id="147802"/>
    <lineage>
        <taxon>Bacteria</taxon>
        <taxon>Bacillati</taxon>
        <taxon>Bacillota</taxon>
        <taxon>Bacilli</taxon>
        <taxon>Lactobacillales</taxon>
        <taxon>Lactobacillaceae</taxon>
        <taxon>Lactobacillus</taxon>
    </lineage>
</organism>
<dbReference type="PANTHER" id="PTHR23531">
    <property type="entry name" value="QUINOLENE RESISTANCE PROTEIN NORA"/>
    <property type="match status" value="1"/>
</dbReference>
<dbReference type="AlphaFoldDB" id="A0A6G7B960"/>